<organism evidence="1 2">
    <name type="scientific">Prorocentrum cordatum</name>
    <dbReference type="NCBI Taxonomy" id="2364126"/>
    <lineage>
        <taxon>Eukaryota</taxon>
        <taxon>Sar</taxon>
        <taxon>Alveolata</taxon>
        <taxon>Dinophyceae</taxon>
        <taxon>Prorocentrales</taxon>
        <taxon>Prorocentraceae</taxon>
        <taxon>Prorocentrum</taxon>
    </lineage>
</organism>
<evidence type="ECO:0000313" key="2">
    <source>
        <dbReference type="Proteomes" id="UP001189429"/>
    </source>
</evidence>
<name>A0ABN9SKU1_9DINO</name>
<reference evidence="1" key="1">
    <citation type="submission" date="2023-10" db="EMBL/GenBank/DDBJ databases">
        <authorList>
            <person name="Chen Y."/>
            <person name="Shah S."/>
            <person name="Dougan E. K."/>
            <person name="Thang M."/>
            <person name="Chan C."/>
        </authorList>
    </citation>
    <scope>NUCLEOTIDE SEQUENCE [LARGE SCALE GENOMIC DNA]</scope>
</reference>
<comment type="caution">
    <text evidence="1">The sequence shown here is derived from an EMBL/GenBank/DDBJ whole genome shotgun (WGS) entry which is preliminary data.</text>
</comment>
<accession>A0ABN9SKU1</accession>
<protein>
    <submittedName>
        <fullName evidence="1">Uncharacterized protein</fullName>
    </submittedName>
</protein>
<sequence>LHGWTHVWKQARAPLCRCKPAPRAGTMESFDLKRYTDAASLFDALSFTVEGLHPVGLVRMSWLLQQRGTVLKRRQELLEEAFVPADELRDVYAELPEPAASRSHRLGIVSLVLACLPKPL</sequence>
<gene>
    <name evidence="1" type="ORF">PCOR1329_LOCUS30445</name>
</gene>
<keyword evidence="2" id="KW-1185">Reference proteome</keyword>
<dbReference type="EMBL" id="CAUYUJ010011698">
    <property type="protein sequence ID" value="CAK0832422.1"/>
    <property type="molecule type" value="Genomic_DNA"/>
</dbReference>
<proteinExistence type="predicted"/>
<feature type="non-terminal residue" evidence="1">
    <location>
        <position position="1"/>
    </location>
</feature>
<evidence type="ECO:0000313" key="1">
    <source>
        <dbReference type="EMBL" id="CAK0832422.1"/>
    </source>
</evidence>
<dbReference type="Proteomes" id="UP001189429">
    <property type="component" value="Unassembled WGS sequence"/>
</dbReference>